<name>A0A1E3L506_9BACL</name>
<dbReference type="GO" id="GO:0055052">
    <property type="term" value="C:ATP-binding cassette (ABC) transporter complex, substrate-binding subunit-containing"/>
    <property type="evidence" value="ECO:0007669"/>
    <property type="project" value="TreeGrafter"/>
</dbReference>
<evidence type="ECO:0008006" key="6">
    <source>
        <dbReference type="Google" id="ProtNLM"/>
    </source>
</evidence>
<proteinExistence type="inferred from homology"/>
<evidence type="ECO:0000313" key="4">
    <source>
        <dbReference type="EMBL" id="ODP28902.1"/>
    </source>
</evidence>
<gene>
    <name evidence="4" type="ORF">PTI45_01681</name>
</gene>
<keyword evidence="5" id="KW-1185">Reference proteome</keyword>
<dbReference type="STRING" id="1886670.PTI45_01681"/>
<dbReference type="InterPro" id="IPR006059">
    <property type="entry name" value="SBP"/>
</dbReference>
<dbReference type="Proteomes" id="UP000094578">
    <property type="component" value="Unassembled WGS sequence"/>
</dbReference>
<dbReference type="PANTHER" id="PTHR30061">
    <property type="entry name" value="MALTOSE-BINDING PERIPLASMIC PROTEIN"/>
    <property type="match status" value="1"/>
</dbReference>
<dbReference type="SUPFAM" id="SSF53850">
    <property type="entry name" value="Periplasmic binding protein-like II"/>
    <property type="match status" value="1"/>
</dbReference>
<dbReference type="Gene3D" id="3.40.190.10">
    <property type="entry name" value="Periplasmic binding protein-like II"/>
    <property type="match status" value="1"/>
</dbReference>
<organism evidence="4 5">
    <name type="scientific">Paenibacillus nuruki</name>
    <dbReference type="NCBI Taxonomy" id="1886670"/>
    <lineage>
        <taxon>Bacteria</taxon>
        <taxon>Bacillati</taxon>
        <taxon>Bacillota</taxon>
        <taxon>Bacilli</taxon>
        <taxon>Bacillales</taxon>
        <taxon>Paenibacillaceae</taxon>
        <taxon>Paenibacillus</taxon>
    </lineage>
</organism>
<comment type="similarity">
    <text evidence="1">Belongs to the bacterial solute-binding protein 1 family.</text>
</comment>
<evidence type="ECO:0000256" key="2">
    <source>
        <dbReference type="ARBA" id="ARBA00022448"/>
    </source>
</evidence>
<sequence length="425" mass="47921">MPTKVLNHFILLILITVMLAGCASNSKNVGSSGKTKIVFWAHQESAMNDAYNKLIKAYEAKHPDIEIEFQTFPYDVYNQKLKASFSAQNPPDVAEMFGTWVPEYSKNGALTEVPNIDKISKEYYPAPLGAYQYNGKLYGLPLEYNLENGGMLLHPEMFKNKGLEYPPKTWADLVENAKTLTVRNDNGIQIKGFDFVSLDNITFTFLSMILQQNGKYWGTDNHVSFQTPEAIRAMNTLTSLVSVDKVTDLSVFGGQLDSSDYFFRGNSAMTYRGPWTVASGLDNYKVKDFEYVPVPSFTNENPYFAAESGWGVVVASKSEIQKQALSFIQFLSENENLLQWNVSTFTVPAKKEVANNPEFLKKNPYMKAPLDILKYGQWMGPIADRDYFFKQINDNFQLIVSGQITVETGLGNIEKSINSSQDQHK</sequence>
<dbReference type="AlphaFoldDB" id="A0A1E3L506"/>
<evidence type="ECO:0000313" key="5">
    <source>
        <dbReference type="Proteomes" id="UP000094578"/>
    </source>
</evidence>
<dbReference type="PANTHER" id="PTHR30061:SF50">
    <property type="entry name" value="MALTOSE_MALTODEXTRIN-BINDING PERIPLASMIC PROTEIN"/>
    <property type="match status" value="1"/>
</dbReference>
<dbReference type="GO" id="GO:0015768">
    <property type="term" value="P:maltose transport"/>
    <property type="evidence" value="ECO:0007669"/>
    <property type="project" value="TreeGrafter"/>
</dbReference>
<keyword evidence="2" id="KW-0813">Transport</keyword>
<dbReference type="PROSITE" id="PS51257">
    <property type="entry name" value="PROKAR_LIPOPROTEIN"/>
    <property type="match status" value="1"/>
</dbReference>
<dbReference type="CDD" id="cd14748">
    <property type="entry name" value="PBP2_UgpB"/>
    <property type="match status" value="1"/>
</dbReference>
<accession>A0A1E3L506</accession>
<dbReference type="RefSeq" id="WP_069327118.1">
    <property type="nucleotide sequence ID" value="NZ_MDER01000033.1"/>
</dbReference>
<reference evidence="4 5" key="1">
    <citation type="submission" date="2016-08" db="EMBL/GenBank/DDBJ databases">
        <title>Genome sequencing of Paenibacillus sp. TI45-13ar, isolated from Korean traditional nuruk.</title>
        <authorList>
            <person name="Kim S.-J."/>
        </authorList>
    </citation>
    <scope>NUCLEOTIDE SEQUENCE [LARGE SCALE GENOMIC DNA]</scope>
    <source>
        <strain evidence="4 5">TI45-13ar</strain>
    </source>
</reference>
<evidence type="ECO:0000256" key="1">
    <source>
        <dbReference type="ARBA" id="ARBA00008520"/>
    </source>
</evidence>
<dbReference type="PATRIC" id="fig|1886670.3.peg.1712"/>
<evidence type="ECO:0000256" key="3">
    <source>
        <dbReference type="ARBA" id="ARBA00022729"/>
    </source>
</evidence>
<comment type="caution">
    <text evidence="4">The sequence shown here is derived from an EMBL/GenBank/DDBJ whole genome shotgun (WGS) entry which is preliminary data.</text>
</comment>
<dbReference type="GO" id="GO:0042956">
    <property type="term" value="P:maltodextrin transmembrane transport"/>
    <property type="evidence" value="ECO:0007669"/>
    <property type="project" value="TreeGrafter"/>
</dbReference>
<dbReference type="EMBL" id="MDER01000033">
    <property type="protein sequence ID" value="ODP28902.1"/>
    <property type="molecule type" value="Genomic_DNA"/>
</dbReference>
<dbReference type="GO" id="GO:1901982">
    <property type="term" value="F:maltose binding"/>
    <property type="evidence" value="ECO:0007669"/>
    <property type="project" value="TreeGrafter"/>
</dbReference>
<dbReference type="Pfam" id="PF13416">
    <property type="entry name" value="SBP_bac_8"/>
    <property type="match status" value="1"/>
</dbReference>
<protein>
    <recommendedName>
        <fullName evidence="6">ABC transporter substrate-binding protein</fullName>
    </recommendedName>
</protein>
<keyword evidence="3" id="KW-0732">Signal</keyword>